<protein>
    <submittedName>
        <fullName evidence="8">Nitrite reductase small subunit NirD</fullName>
    </submittedName>
</protein>
<dbReference type="InterPro" id="IPR012748">
    <property type="entry name" value="Rieske-like_NirD"/>
</dbReference>
<proteinExistence type="predicted"/>
<evidence type="ECO:0000256" key="4">
    <source>
        <dbReference type="ARBA" id="ARBA00023004"/>
    </source>
</evidence>
<gene>
    <name evidence="8" type="primary">nirD</name>
    <name evidence="8" type="ORF">GSF22_01750</name>
</gene>
<dbReference type="Proteomes" id="UP000823521">
    <property type="component" value="Unassembled WGS sequence"/>
</dbReference>
<dbReference type="Gene3D" id="2.102.10.10">
    <property type="entry name" value="Rieske [2Fe-2S] iron-sulphur domain"/>
    <property type="match status" value="1"/>
</dbReference>
<keyword evidence="3" id="KW-0560">Oxidoreductase</keyword>
<evidence type="ECO:0000256" key="6">
    <source>
        <dbReference type="ARBA" id="ARBA00023063"/>
    </source>
</evidence>
<keyword evidence="2" id="KW-0479">Metal-binding</keyword>
<accession>A0ABS3VJV3</accession>
<name>A0ABS3VJV3_MICEH</name>
<dbReference type="PANTHER" id="PTHR40562:SF1">
    <property type="entry name" value="NITRITE REDUCTASE (NADH) SMALL SUBUNIT"/>
    <property type="match status" value="1"/>
</dbReference>
<evidence type="ECO:0000256" key="1">
    <source>
        <dbReference type="ARBA" id="ARBA00022714"/>
    </source>
</evidence>
<keyword evidence="9" id="KW-1185">Reference proteome</keyword>
<evidence type="ECO:0000256" key="2">
    <source>
        <dbReference type="ARBA" id="ARBA00022723"/>
    </source>
</evidence>
<evidence type="ECO:0000256" key="3">
    <source>
        <dbReference type="ARBA" id="ARBA00023002"/>
    </source>
</evidence>
<reference evidence="8 9" key="1">
    <citation type="submission" date="2019-12" db="EMBL/GenBank/DDBJ databases">
        <title>Whole genome sequencing of endophytic Actinobacterium Micromonospora sp. MPMI6T.</title>
        <authorList>
            <person name="Evv R."/>
            <person name="Podile A.R."/>
        </authorList>
    </citation>
    <scope>NUCLEOTIDE SEQUENCE [LARGE SCALE GENOMIC DNA]</scope>
    <source>
        <strain evidence="8 9">MPMI6</strain>
    </source>
</reference>
<dbReference type="EMBL" id="WVUH01000005">
    <property type="protein sequence ID" value="MBO4204738.1"/>
    <property type="molecule type" value="Genomic_DNA"/>
</dbReference>
<dbReference type="PROSITE" id="PS51296">
    <property type="entry name" value="RIESKE"/>
    <property type="match status" value="1"/>
</dbReference>
<dbReference type="InterPro" id="IPR036922">
    <property type="entry name" value="Rieske_2Fe-2S_sf"/>
</dbReference>
<feature type="domain" description="Rieske" evidence="7">
    <location>
        <begin position="14"/>
        <end position="113"/>
    </location>
</feature>
<comment type="caution">
    <text evidence="8">The sequence shown here is derived from an EMBL/GenBank/DDBJ whole genome shotgun (WGS) entry which is preliminary data.</text>
</comment>
<dbReference type="InterPro" id="IPR017881">
    <property type="entry name" value="NirD"/>
</dbReference>
<dbReference type="CDD" id="cd03529">
    <property type="entry name" value="Rieske_NirD"/>
    <property type="match status" value="1"/>
</dbReference>
<dbReference type="PROSITE" id="PS51300">
    <property type="entry name" value="NIRD"/>
    <property type="match status" value="1"/>
</dbReference>
<dbReference type="PANTHER" id="PTHR40562">
    <property type="match status" value="1"/>
</dbReference>
<keyword evidence="4" id="KW-0408">Iron</keyword>
<dbReference type="RefSeq" id="WP_208810928.1">
    <property type="nucleotide sequence ID" value="NZ_WVUH01000005.1"/>
</dbReference>
<dbReference type="Pfam" id="PF13806">
    <property type="entry name" value="Rieske_2"/>
    <property type="match status" value="1"/>
</dbReference>
<keyword evidence="1" id="KW-0001">2Fe-2S</keyword>
<organism evidence="8 9">
    <name type="scientific">Micromonospora echinofusca</name>
    <dbReference type="NCBI Taxonomy" id="47858"/>
    <lineage>
        <taxon>Bacteria</taxon>
        <taxon>Bacillati</taxon>
        <taxon>Actinomycetota</taxon>
        <taxon>Actinomycetes</taxon>
        <taxon>Micromonosporales</taxon>
        <taxon>Micromonosporaceae</taxon>
        <taxon>Micromonospora</taxon>
    </lineage>
</organism>
<dbReference type="SUPFAM" id="SSF50022">
    <property type="entry name" value="ISP domain"/>
    <property type="match status" value="1"/>
</dbReference>
<sequence>MSTDVLAPVLTAWTAVCRYDRLEPDRGVAALLDGEQVALFRCGDELYAVQNRDPVTGAYVMSRGIIGSRGDVPTLAAPLHKQVYDLRTGRCLDLPGVALVSYPVRERDGLVEVLLDRSAPPSLLRRPPGNGRPDGR</sequence>
<dbReference type="NCBIfam" id="TIGR02378">
    <property type="entry name" value="nirD_assim_sml"/>
    <property type="match status" value="1"/>
</dbReference>
<keyword evidence="5" id="KW-0411">Iron-sulfur</keyword>
<evidence type="ECO:0000259" key="7">
    <source>
        <dbReference type="PROSITE" id="PS51296"/>
    </source>
</evidence>
<evidence type="ECO:0000313" key="8">
    <source>
        <dbReference type="EMBL" id="MBO4204738.1"/>
    </source>
</evidence>
<keyword evidence="6" id="KW-0534">Nitrate assimilation</keyword>
<evidence type="ECO:0000313" key="9">
    <source>
        <dbReference type="Proteomes" id="UP000823521"/>
    </source>
</evidence>
<dbReference type="InterPro" id="IPR017941">
    <property type="entry name" value="Rieske_2Fe-2S"/>
</dbReference>
<evidence type="ECO:0000256" key="5">
    <source>
        <dbReference type="ARBA" id="ARBA00023014"/>
    </source>
</evidence>